<dbReference type="PROSITE" id="PS51335">
    <property type="entry name" value="ELMO"/>
    <property type="match status" value="1"/>
</dbReference>
<feature type="region of interest" description="Disordered" evidence="5">
    <location>
        <begin position="288"/>
        <end position="313"/>
    </location>
</feature>
<feature type="domain" description="ELMO" evidence="6">
    <location>
        <begin position="428"/>
        <end position="600"/>
    </location>
</feature>
<dbReference type="STRING" id="401625.A0A0P1B7H7"/>
<evidence type="ECO:0000256" key="4">
    <source>
        <dbReference type="ARBA" id="ARBA00024863"/>
    </source>
</evidence>
<evidence type="ECO:0000313" key="8">
    <source>
        <dbReference type="Proteomes" id="UP000054845"/>
    </source>
</evidence>
<dbReference type="InterPro" id="IPR006816">
    <property type="entry name" value="ELMO_dom"/>
</dbReference>
<dbReference type="OrthoDB" id="28413at2759"/>
<evidence type="ECO:0000256" key="5">
    <source>
        <dbReference type="SAM" id="MobiDB-lite"/>
    </source>
</evidence>
<keyword evidence="1" id="KW-0053">Apoptosis</keyword>
<dbReference type="GO" id="GO:0005886">
    <property type="term" value="C:plasma membrane"/>
    <property type="evidence" value="ECO:0007669"/>
    <property type="project" value="TreeGrafter"/>
</dbReference>
<organism evidence="7 8">
    <name type="scientific">Ceraceosorus bombacis</name>
    <dbReference type="NCBI Taxonomy" id="401625"/>
    <lineage>
        <taxon>Eukaryota</taxon>
        <taxon>Fungi</taxon>
        <taxon>Dikarya</taxon>
        <taxon>Basidiomycota</taxon>
        <taxon>Ustilaginomycotina</taxon>
        <taxon>Exobasidiomycetes</taxon>
        <taxon>Ceraceosorales</taxon>
        <taxon>Ceraceosoraceae</taxon>
        <taxon>Ceraceosorus</taxon>
    </lineage>
</organism>
<feature type="compositionally biased region" description="Polar residues" evidence="5">
    <location>
        <begin position="1"/>
        <end position="10"/>
    </location>
</feature>
<dbReference type="PANTHER" id="PTHR12771:SF56">
    <property type="entry name" value="CED-12"/>
    <property type="match status" value="1"/>
</dbReference>
<dbReference type="GO" id="GO:0006915">
    <property type="term" value="P:apoptotic process"/>
    <property type="evidence" value="ECO:0007669"/>
    <property type="project" value="UniProtKB-KW"/>
</dbReference>
<feature type="compositionally biased region" description="Basic and acidic residues" evidence="5">
    <location>
        <begin position="46"/>
        <end position="57"/>
    </location>
</feature>
<evidence type="ECO:0000313" key="7">
    <source>
        <dbReference type="EMBL" id="CEH11865.1"/>
    </source>
</evidence>
<evidence type="ECO:0000256" key="3">
    <source>
        <dbReference type="ARBA" id="ARBA00023036"/>
    </source>
</evidence>
<evidence type="ECO:0000259" key="6">
    <source>
        <dbReference type="PROSITE" id="PS51335"/>
    </source>
</evidence>
<dbReference type="GO" id="GO:0017124">
    <property type="term" value="F:SH3 domain binding"/>
    <property type="evidence" value="ECO:0007669"/>
    <property type="project" value="UniProtKB-KW"/>
</dbReference>
<sequence>MSLRNSNSGRSYPPRAGSTGASTRAYPSRPQTSESQRNGSAPDAGDDTRNGSVRDQRGSASADSIQQRSSTFVQQPRDRSTPAAALSPQLTDQQINRVTYKNATIKALIDPTLPVVDVIRQLCANAHLGVQEPPALFALRDEENEELIDDATLAKKIRAGRNLRLCSSPTIEAVEMVDKLSTREERTLKMATYTLQRLIREPPFLEEFLRRGGADELIGITMSLDSGNTLAYALACMQNLMESSDDGWDDLEGSFIAKVVHILATQDRINVCRPATAILKKLVLSGPDSASLPRESVARGEGEDEEGGPPGAARGQAVFQYGFEVVYNEIRREPAFLSTLTQRLGSADTTLCLYSLSLINSLMRHASPSLFETFTAELDKLNVSKAVTRLMDSTRGEELSSSILEYQNNVIRVLHKRLNTAVSPTKQRHASALSHMWLQAQVTETVSSDDTDPDGNRSLPAVPGSAGNRFKWRRLGFETENISKEFTRTGWLGLECCESFVNGDPEAYAKIILEQINRPANRRCPWGLASLEVVEILSDHYDVDSGYTSSTEFMPYILSFTRVHSLSLRFFLRMWSESGAARSDFARVSALVRSQVKEALRSEASKTWFEVERDFIESDYRLVRDRQMRELEVGDDFASKASVRNLRGRLYRESYEFVRQQRIQCLLEGAWFKSPPQTTRSSEPLSSGRVSRAGTAGGSTSPYGLVIARPWRFYRLSPNKKVLHYCEALEIGPIRSGLDDLPERIDLGLVSEVSVQQPTGQSAESSLAFSLLRAPDVSLADFVALNASQYSEWVDGLGMLRGEGGVVSTKETAEFIQALTDIAVKVKLLDLTGERIEIPQSLPLAPLPVTTSFFFADL</sequence>
<comment type="function">
    <text evidence="4">Involved in cytoskeletal rearrangements required for phagocytosis of apoptotic cells and cell motility. Acts in association with DOCK1 and CRK. Was initially proposed to be required in complex with DOCK1 to activate Rac Rho small GTPases. May enhance the guanine nucleotide exchange factor (GEF) activity of DOCK1.</text>
</comment>
<dbReference type="SUPFAM" id="SSF48371">
    <property type="entry name" value="ARM repeat"/>
    <property type="match status" value="1"/>
</dbReference>
<protein>
    <submittedName>
        <fullName evidence="7">Regulator of Rac1, required for phagocytosis and cell migration</fullName>
    </submittedName>
</protein>
<accession>A0A0P1B7H7</accession>
<dbReference type="InterPro" id="IPR011989">
    <property type="entry name" value="ARM-like"/>
</dbReference>
<keyword evidence="2" id="KW-0581">Phagocytosis</keyword>
<dbReference type="InterPro" id="IPR050868">
    <property type="entry name" value="ELMO_domain-containing"/>
</dbReference>
<feature type="compositionally biased region" description="Polar residues" evidence="5">
    <location>
        <begin position="29"/>
        <end position="39"/>
    </location>
</feature>
<dbReference type="Pfam" id="PF04727">
    <property type="entry name" value="ELMO_CED12"/>
    <property type="match status" value="1"/>
</dbReference>
<dbReference type="Gene3D" id="2.30.29.30">
    <property type="entry name" value="Pleckstrin-homology domain (PH domain)/Phosphotyrosine-binding domain (PTB)"/>
    <property type="match status" value="1"/>
</dbReference>
<dbReference type="Pfam" id="PF11841">
    <property type="entry name" value="ELMO_ARM"/>
    <property type="match status" value="1"/>
</dbReference>
<dbReference type="AlphaFoldDB" id="A0A0P1B7H7"/>
<dbReference type="InterPro" id="IPR024574">
    <property type="entry name" value="ELMO_ARM"/>
</dbReference>
<dbReference type="Proteomes" id="UP000054845">
    <property type="component" value="Unassembled WGS sequence"/>
</dbReference>
<proteinExistence type="predicted"/>
<dbReference type="InterPro" id="IPR016024">
    <property type="entry name" value="ARM-type_fold"/>
</dbReference>
<feature type="compositionally biased region" description="Polar residues" evidence="5">
    <location>
        <begin position="675"/>
        <end position="689"/>
    </location>
</feature>
<keyword evidence="3" id="KW-0729">SH3-binding</keyword>
<feature type="region of interest" description="Disordered" evidence="5">
    <location>
        <begin position="1"/>
        <end position="88"/>
    </location>
</feature>
<dbReference type="Gene3D" id="1.25.10.10">
    <property type="entry name" value="Leucine-rich Repeat Variant"/>
    <property type="match status" value="1"/>
</dbReference>
<reference evidence="7 8" key="1">
    <citation type="submission" date="2014-09" db="EMBL/GenBank/DDBJ databases">
        <authorList>
            <person name="Magalhaes I.L.F."/>
            <person name="Oliveira U."/>
            <person name="Santos F.R."/>
            <person name="Vidigal T.H.D.A."/>
            <person name="Brescovit A.D."/>
            <person name="Santos A.J."/>
        </authorList>
    </citation>
    <scope>NUCLEOTIDE SEQUENCE [LARGE SCALE GENOMIC DNA]</scope>
</reference>
<name>A0A0P1B7H7_9BASI</name>
<keyword evidence="8" id="KW-1185">Reference proteome</keyword>
<dbReference type="InterPro" id="IPR001849">
    <property type="entry name" value="PH_domain"/>
</dbReference>
<evidence type="ECO:0000256" key="1">
    <source>
        <dbReference type="ARBA" id="ARBA00022703"/>
    </source>
</evidence>
<feature type="compositionally biased region" description="Polar residues" evidence="5">
    <location>
        <begin position="58"/>
        <end position="74"/>
    </location>
</feature>
<feature type="region of interest" description="Disordered" evidence="5">
    <location>
        <begin position="674"/>
        <end position="696"/>
    </location>
</feature>
<dbReference type="Pfam" id="PF16457">
    <property type="entry name" value="PH_12"/>
    <property type="match status" value="1"/>
</dbReference>
<dbReference type="GO" id="GO:0048870">
    <property type="term" value="P:cell motility"/>
    <property type="evidence" value="ECO:0007669"/>
    <property type="project" value="TreeGrafter"/>
</dbReference>
<dbReference type="PANTHER" id="PTHR12771">
    <property type="entry name" value="ENGULFMENT AND CELL MOTILITY"/>
    <property type="match status" value="1"/>
</dbReference>
<dbReference type="InterPro" id="IPR011993">
    <property type="entry name" value="PH-like_dom_sf"/>
</dbReference>
<dbReference type="GO" id="GO:0007015">
    <property type="term" value="P:actin filament organization"/>
    <property type="evidence" value="ECO:0007669"/>
    <property type="project" value="TreeGrafter"/>
</dbReference>
<evidence type="ECO:0000256" key="2">
    <source>
        <dbReference type="ARBA" id="ARBA00022907"/>
    </source>
</evidence>
<dbReference type="EMBL" id="CCYA01000065">
    <property type="protein sequence ID" value="CEH11865.1"/>
    <property type="molecule type" value="Genomic_DNA"/>
</dbReference>